<dbReference type="EC" id="2.1.1.-" evidence="10"/>
<dbReference type="Pfam" id="PF05368">
    <property type="entry name" value="NmrA"/>
    <property type="match status" value="1"/>
</dbReference>
<keyword evidence="5 10" id="KW-0808">Transferase</keyword>
<evidence type="ECO:0000256" key="6">
    <source>
        <dbReference type="ARBA" id="ARBA00022691"/>
    </source>
</evidence>
<dbReference type="InterPro" id="IPR008030">
    <property type="entry name" value="NmrA-like"/>
</dbReference>
<comment type="similarity">
    <text evidence="10">Belongs to the class I-like SAM-binding methyltransferase superfamily. RNA methyltransferase RlmE family. SPB1 subfamily.</text>
</comment>
<feature type="domain" description="Ribosomal RNA methyltransferase SPB1-like C-terminal" evidence="14">
    <location>
        <begin position="605"/>
        <end position="797"/>
    </location>
</feature>
<dbReference type="HAMAP" id="MF_01547">
    <property type="entry name" value="RNA_methyltr_E"/>
    <property type="match status" value="1"/>
</dbReference>
<feature type="domain" description="Ribosomal RNA methyltransferase FtsJ" evidence="12">
    <location>
        <begin position="22"/>
        <end position="201"/>
    </location>
</feature>
<dbReference type="Pfam" id="PF07780">
    <property type="entry name" value="Spb1_C"/>
    <property type="match status" value="1"/>
</dbReference>
<feature type="compositionally biased region" description="Low complexity" evidence="11">
    <location>
        <begin position="815"/>
        <end position="824"/>
    </location>
</feature>
<name>A0A4D6LJ69_VIGUN</name>
<dbReference type="SUPFAM" id="SSF53335">
    <property type="entry name" value="S-adenosyl-L-methionine-dependent methyltransferases"/>
    <property type="match status" value="1"/>
</dbReference>
<keyword evidence="6 10" id="KW-0949">S-adenosyl-L-methionine</keyword>
<dbReference type="Pfam" id="PF01728">
    <property type="entry name" value="FtsJ"/>
    <property type="match status" value="1"/>
</dbReference>
<comment type="subcellular location">
    <subcellularLocation>
        <location evidence="1 10">Nucleus</location>
        <location evidence="1 10">Nucleolus</location>
    </subcellularLocation>
</comment>
<feature type="compositionally biased region" description="Basic and acidic residues" evidence="11">
    <location>
        <begin position="329"/>
        <end position="345"/>
    </location>
</feature>
<protein>
    <recommendedName>
        <fullName evidence="10">Putative rRNA methyltransferase</fullName>
        <ecNumber evidence="10">2.1.1.-</ecNumber>
    </recommendedName>
    <alternativeName>
        <fullName evidence="10">2'-O-ribose RNA methyltransferase SPB1 homolog</fullName>
    </alternativeName>
</protein>
<keyword evidence="7" id="KW-0521">NADP</keyword>
<dbReference type="PANTHER" id="PTHR43349">
    <property type="entry name" value="PINORESINOL REDUCTASE-RELATED"/>
    <property type="match status" value="1"/>
</dbReference>
<feature type="region of interest" description="Disordered" evidence="11">
    <location>
        <begin position="421"/>
        <end position="464"/>
    </location>
</feature>
<feature type="compositionally biased region" description="Acidic residues" evidence="11">
    <location>
        <begin position="421"/>
        <end position="435"/>
    </location>
</feature>
<evidence type="ECO:0000256" key="7">
    <source>
        <dbReference type="ARBA" id="ARBA00022857"/>
    </source>
</evidence>
<evidence type="ECO:0000259" key="14">
    <source>
        <dbReference type="Pfam" id="PF07780"/>
    </source>
</evidence>
<dbReference type="InterPro" id="IPR028589">
    <property type="entry name" value="SPB1-like"/>
</dbReference>
<dbReference type="InterPro" id="IPR050608">
    <property type="entry name" value="NmrA-type/Isoflavone_red_sf"/>
</dbReference>
<evidence type="ECO:0000313" key="16">
    <source>
        <dbReference type="EMBL" id="QCD88560.1"/>
    </source>
</evidence>
<dbReference type="HAMAP" id="MF_03163">
    <property type="entry name" value="RNA_methyltr_E_SPB1"/>
    <property type="match status" value="1"/>
</dbReference>
<evidence type="ECO:0000256" key="9">
    <source>
        <dbReference type="ARBA" id="ARBA00023242"/>
    </source>
</evidence>
<evidence type="ECO:0000259" key="12">
    <source>
        <dbReference type="Pfam" id="PF01728"/>
    </source>
</evidence>
<evidence type="ECO:0000256" key="3">
    <source>
        <dbReference type="ARBA" id="ARBA00022552"/>
    </source>
</evidence>
<dbReference type="GO" id="GO:0016491">
    <property type="term" value="F:oxidoreductase activity"/>
    <property type="evidence" value="ECO:0007669"/>
    <property type="project" value="UniProtKB-KW"/>
</dbReference>
<evidence type="ECO:0000259" key="13">
    <source>
        <dbReference type="Pfam" id="PF05368"/>
    </source>
</evidence>
<feature type="active site" description="Proton acceptor" evidence="10">
    <location>
        <position position="158"/>
    </location>
</feature>
<evidence type="ECO:0000256" key="1">
    <source>
        <dbReference type="ARBA" id="ARBA00004604"/>
    </source>
</evidence>
<keyword evidence="2 10" id="KW-0690">Ribosome biogenesis</keyword>
<dbReference type="InterPro" id="IPR015507">
    <property type="entry name" value="rRNA-MeTfrase_E"/>
</dbReference>
<keyword evidence="8" id="KW-0560">Oxidoreductase</keyword>
<dbReference type="InterPro" id="IPR024576">
    <property type="entry name" value="rRNA_MeTfrase_Spb1_DUF3381"/>
</dbReference>
<reference evidence="16 17" key="1">
    <citation type="submission" date="2019-04" db="EMBL/GenBank/DDBJ databases">
        <title>An improved genome assembly and genetic linkage map for asparagus bean, Vigna unguiculata ssp. sesquipedialis.</title>
        <authorList>
            <person name="Xia Q."/>
            <person name="Zhang R."/>
            <person name="Dong Y."/>
        </authorList>
    </citation>
    <scope>NUCLEOTIDE SEQUENCE [LARGE SCALE GENOMIC DNA]</scope>
    <source>
        <tissue evidence="16">Leaf</tissue>
    </source>
</reference>
<dbReference type="InterPro" id="IPR002877">
    <property type="entry name" value="RNA_MeTrfase_FtsJ_dom"/>
</dbReference>
<keyword evidence="9 10" id="KW-0539">Nucleus</keyword>
<feature type="compositionally biased region" description="Basic residues" evidence="11">
    <location>
        <begin position="365"/>
        <end position="385"/>
    </location>
</feature>
<gene>
    <name evidence="16" type="ORF">DEO72_LG3g3109</name>
</gene>
<proteinExistence type="inferred from homology"/>
<dbReference type="GO" id="GO:0009807">
    <property type="term" value="P:lignan biosynthetic process"/>
    <property type="evidence" value="ECO:0007669"/>
    <property type="project" value="UniProtKB-ARBA"/>
</dbReference>
<feature type="region of interest" description="Disordered" evidence="11">
    <location>
        <begin position="325"/>
        <end position="348"/>
    </location>
</feature>
<dbReference type="Gene3D" id="3.40.50.720">
    <property type="entry name" value="NAD(P)-binding Rossmann-like Domain"/>
    <property type="match status" value="1"/>
</dbReference>
<dbReference type="Pfam" id="PF11861">
    <property type="entry name" value="DUF3381"/>
    <property type="match status" value="1"/>
</dbReference>
<evidence type="ECO:0000256" key="2">
    <source>
        <dbReference type="ARBA" id="ARBA00022517"/>
    </source>
</evidence>
<dbReference type="EMBL" id="CP039347">
    <property type="protein sequence ID" value="QCD88560.1"/>
    <property type="molecule type" value="Genomic_DNA"/>
</dbReference>
<feature type="compositionally biased region" description="Basic and acidic residues" evidence="11">
    <location>
        <begin position="436"/>
        <end position="447"/>
    </location>
</feature>
<feature type="binding site" evidence="10">
    <location>
        <position position="74"/>
    </location>
    <ligand>
        <name>S-adenosyl-L-methionine</name>
        <dbReference type="ChEBI" id="CHEBI:59789"/>
    </ligand>
</feature>
<dbReference type="FunFam" id="3.40.50.150:FF:000004">
    <property type="entry name" value="AdoMet-dependent rRNA methyltransferase SPB1"/>
    <property type="match status" value="1"/>
</dbReference>
<evidence type="ECO:0000256" key="4">
    <source>
        <dbReference type="ARBA" id="ARBA00022603"/>
    </source>
</evidence>
<sequence>MGKAKGKHRLDKYYHLAKEHGYRSRASWKLVQLNSKYQFLESARAVLDLCAAPGGWMQVAVQRVPVDHLVIGVDLAPIAPIRGAIAIQEDITKTECKSRIKKLMNQHGCRAFDVILHDGSPNVGGAWAQEAMSQNALVIDAVRLATQFLAPKGIFVTKIFRSQDYSSVVYCLKQLFEKVEVDKPAASRSESAEIYVLGLRYKAPAKIDPRLLDVKHLFQGSVEPQPKVVDVLRDTKQKRHRDGYEDGNTTLRKISSASNFIWSDSPLEILGSVTSISFTDADDLPIKDHDLTTEEVKSLCDDLRVLGKQDFKHLLKWRINIRKALSPTQKHDPPTTKEQAENEPKVDEEDRLLNEMEELTNVMDRKKKRAKKLLAKRRAKDKSRKATGMQMDAVEDGYVDQELFSLSSIKGKKDLVAVDNTEYEGDEGEVEDSENEEMHEGPERSSSDLEDSDEERKRYNEQMEDLMDKAYEKFVIRKEGSTKQRKRIKKSYDAEAQLLEGGEDDDIVEAKYDSDEEQGDQEANPLMVPLNDGAEPTQEEIMKKWFSQDIFAEAAEEGDFEKDESKDEMDIDDEPKEKTSVAKKVKENKTAAPAVVDHPQPQASKTADDFEIVPAPGSDSSDDSSSDESEEDVETKAEILAYAKKMMRKKQREQILDDAYNKYMFDDEGLPKWFLDEEKKHRQPIKPISKEEVAAMKAQFKEIDARPAKKVAEAKARKKRVAMKKLEKVRKKANAISDQTEISDRSKRKQIEQLYKKAVPKRPKKEYVVAKKGVQVKTGKGKVLVDRRMKKDARKRGMGKGGKGGSKGKGKASKGKGASKASSAKKGNLGYHLAEASLKFRHPTFALVRHSAFSNPIKAQKLHSLSQGGATILTGSLEDETAIAEAVRLVDVVICAVSAQQCLHQKLLIRVIKQLGSVKRFIPSEFGSDPTKAQVSELDDLYNFYAPKVEIRRLVEAEGIPYTVISCNFFMKILLPSLAQPGLDAPPRDKVTVYGDGNTKGVFMKESDVAAFTISTVDDPRTLNKVLYLRPPGNVCSLNELVEMWEIKIGKKLQRLHVSEEELLQKIKGSSYPANFESLFIYSVFINGDHTYFDIEPPSGVNGTQLYPHLKYSTISEFLDTLV</sequence>
<feature type="region of interest" description="Disordered" evidence="11">
    <location>
        <begin position="365"/>
        <end position="388"/>
    </location>
</feature>
<feature type="binding site" evidence="10">
    <location>
        <position position="54"/>
    </location>
    <ligand>
        <name>S-adenosyl-L-methionine</name>
        <dbReference type="ChEBI" id="CHEBI:59789"/>
    </ligand>
</feature>
<evidence type="ECO:0000256" key="8">
    <source>
        <dbReference type="ARBA" id="ARBA00023002"/>
    </source>
</evidence>
<dbReference type="InterPro" id="IPR045312">
    <property type="entry name" value="PCBER-like"/>
</dbReference>
<keyword evidence="4 10" id="KW-0489">Methyltransferase</keyword>
<accession>A0A4D6LJ69</accession>
<feature type="region of interest" description="Disordered" evidence="11">
    <location>
        <begin position="552"/>
        <end position="635"/>
    </location>
</feature>
<feature type="compositionally biased region" description="Basic and acidic residues" evidence="11">
    <location>
        <begin position="454"/>
        <end position="464"/>
    </location>
</feature>
<dbReference type="GO" id="GO:0008649">
    <property type="term" value="F:rRNA methyltransferase activity"/>
    <property type="evidence" value="ECO:0007669"/>
    <property type="project" value="UniProtKB-UniRule"/>
</dbReference>
<evidence type="ECO:0000259" key="15">
    <source>
        <dbReference type="Pfam" id="PF11861"/>
    </source>
</evidence>
<dbReference type="Proteomes" id="UP000501690">
    <property type="component" value="Linkage Group LG3"/>
</dbReference>
<feature type="region of interest" description="Disordered" evidence="11">
    <location>
        <begin position="480"/>
        <end position="533"/>
    </location>
</feature>
<feature type="compositionally biased region" description="Acidic residues" evidence="11">
    <location>
        <begin position="554"/>
        <end position="574"/>
    </location>
</feature>
<feature type="binding site" evidence="10">
    <location>
        <position position="118"/>
    </location>
    <ligand>
        <name>S-adenosyl-L-methionine</name>
        <dbReference type="ChEBI" id="CHEBI:59789"/>
    </ligand>
</feature>
<organism evidence="16 17">
    <name type="scientific">Vigna unguiculata</name>
    <name type="common">Cowpea</name>
    <dbReference type="NCBI Taxonomy" id="3917"/>
    <lineage>
        <taxon>Eukaryota</taxon>
        <taxon>Viridiplantae</taxon>
        <taxon>Streptophyta</taxon>
        <taxon>Embryophyta</taxon>
        <taxon>Tracheophyta</taxon>
        <taxon>Spermatophyta</taxon>
        <taxon>Magnoliopsida</taxon>
        <taxon>eudicotyledons</taxon>
        <taxon>Gunneridae</taxon>
        <taxon>Pentapetalae</taxon>
        <taxon>rosids</taxon>
        <taxon>fabids</taxon>
        <taxon>Fabales</taxon>
        <taxon>Fabaceae</taxon>
        <taxon>Papilionoideae</taxon>
        <taxon>50 kb inversion clade</taxon>
        <taxon>NPAAA clade</taxon>
        <taxon>indigoferoid/millettioid clade</taxon>
        <taxon>Phaseoleae</taxon>
        <taxon>Vigna</taxon>
    </lineage>
</organism>
<evidence type="ECO:0000256" key="5">
    <source>
        <dbReference type="ARBA" id="ARBA00022679"/>
    </source>
</evidence>
<dbReference type="SUPFAM" id="SSF51735">
    <property type="entry name" value="NAD(P)-binding Rossmann-fold domains"/>
    <property type="match status" value="1"/>
</dbReference>
<dbReference type="InterPro" id="IPR036291">
    <property type="entry name" value="NAD(P)-bd_dom_sf"/>
</dbReference>
<dbReference type="CDD" id="cd05259">
    <property type="entry name" value="PCBER_SDR_a"/>
    <property type="match status" value="1"/>
</dbReference>
<feature type="compositionally biased region" description="Basic and acidic residues" evidence="11">
    <location>
        <begin position="575"/>
        <end position="589"/>
    </location>
</feature>
<evidence type="ECO:0000256" key="11">
    <source>
        <dbReference type="SAM" id="MobiDB-lite"/>
    </source>
</evidence>
<feature type="binding site" evidence="10">
    <location>
        <position position="56"/>
    </location>
    <ligand>
        <name>S-adenosyl-L-methionine</name>
        <dbReference type="ChEBI" id="CHEBI:59789"/>
    </ligand>
</feature>
<feature type="domain" description="NmrA-like" evidence="13">
    <location>
        <begin position="827"/>
        <end position="1119"/>
    </location>
</feature>
<evidence type="ECO:0000256" key="10">
    <source>
        <dbReference type="HAMAP-Rule" id="MF_03163"/>
    </source>
</evidence>
<comment type="function">
    <text evidence="10">Probable methyltransferase involved in the maturation of rRNA and in the biogenesis of ribosomal subunits.</text>
</comment>
<keyword evidence="17" id="KW-1185">Reference proteome</keyword>
<dbReference type="PANTHER" id="PTHR43349:SF34">
    <property type="entry name" value="PINORESINOL-LARICIRESINOL REDUCTASE 3-RELATED"/>
    <property type="match status" value="1"/>
</dbReference>
<dbReference type="GO" id="GO:0005730">
    <property type="term" value="C:nucleolus"/>
    <property type="evidence" value="ECO:0007669"/>
    <property type="project" value="UniProtKB-SubCell"/>
</dbReference>
<feature type="region of interest" description="Disordered" evidence="11">
    <location>
        <begin position="788"/>
        <end position="824"/>
    </location>
</feature>
<dbReference type="InterPro" id="IPR029063">
    <property type="entry name" value="SAM-dependent_MTases_sf"/>
</dbReference>
<keyword evidence="3 10" id="KW-0698">rRNA processing</keyword>
<feature type="binding site" evidence="10">
    <location>
        <position position="90"/>
    </location>
    <ligand>
        <name>S-adenosyl-L-methionine</name>
        <dbReference type="ChEBI" id="CHEBI:59789"/>
    </ligand>
</feature>
<dbReference type="AlphaFoldDB" id="A0A4D6LJ69"/>
<feature type="domain" description="DUF3381" evidence="15">
    <location>
        <begin position="235"/>
        <end position="384"/>
    </location>
</feature>
<dbReference type="Gene3D" id="3.90.25.10">
    <property type="entry name" value="UDP-galactose 4-epimerase, domain 1"/>
    <property type="match status" value="1"/>
</dbReference>
<feature type="compositionally biased region" description="Acidic residues" evidence="11">
    <location>
        <begin position="620"/>
        <end position="633"/>
    </location>
</feature>
<comment type="catalytic activity">
    <reaction evidence="10">
        <text>a ribonucleotide in rRNA + S-adenosyl-L-methionine = a 2'-O-methylribonucleotide in rRNA + S-adenosyl-L-homocysteine + H(+)</text>
        <dbReference type="Rhea" id="RHEA:48628"/>
        <dbReference type="Rhea" id="RHEA-COMP:12164"/>
        <dbReference type="Rhea" id="RHEA-COMP:12165"/>
        <dbReference type="ChEBI" id="CHEBI:15378"/>
        <dbReference type="ChEBI" id="CHEBI:57856"/>
        <dbReference type="ChEBI" id="CHEBI:59789"/>
        <dbReference type="ChEBI" id="CHEBI:90675"/>
        <dbReference type="ChEBI" id="CHEBI:90676"/>
    </reaction>
</comment>
<evidence type="ECO:0000313" key="17">
    <source>
        <dbReference type="Proteomes" id="UP000501690"/>
    </source>
</evidence>
<dbReference type="Gene3D" id="3.40.50.150">
    <property type="entry name" value="Vaccinia Virus protein VP39"/>
    <property type="match status" value="1"/>
</dbReference>
<dbReference type="InterPro" id="IPR012920">
    <property type="entry name" value="rRNA_MeTfrase_SPB1-like_C"/>
</dbReference>